<dbReference type="AlphaFoldDB" id="A0A453LZW7"/>
<feature type="compositionally biased region" description="Basic and acidic residues" evidence="1">
    <location>
        <begin position="30"/>
        <end position="43"/>
    </location>
</feature>
<evidence type="ECO:0000256" key="1">
    <source>
        <dbReference type="SAM" id="MobiDB-lite"/>
    </source>
</evidence>
<reference evidence="2" key="4">
    <citation type="submission" date="2019-03" db="UniProtKB">
        <authorList>
            <consortium name="EnsemblPlants"/>
        </authorList>
    </citation>
    <scope>IDENTIFICATION</scope>
</reference>
<reference evidence="3" key="1">
    <citation type="journal article" date="2014" name="Science">
        <title>Ancient hybridizations among the ancestral genomes of bread wheat.</title>
        <authorList>
            <consortium name="International Wheat Genome Sequencing Consortium,"/>
            <person name="Marcussen T."/>
            <person name="Sandve S.R."/>
            <person name="Heier L."/>
            <person name="Spannagl M."/>
            <person name="Pfeifer M."/>
            <person name="Jakobsen K.S."/>
            <person name="Wulff B.B."/>
            <person name="Steuernagel B."/>
            <person name="Mayer K.F."/>
            <person name="Olsen O.A."/>
        </authorList>
    </citation>
    <scope>NUCLEOTIDE SEQUENCE [LARGE SCALE GENOMIC DNA]</scope>
    <source>
        <strain evidence="3">cv. AL8/78</strain>
    </source>
</reference>
<proteinExistence type="predicted"/>
<dbReference type="EnsemblPlants" id="AET5Gv20988000.11">
    <property type="protein sequence ID" value="AET5Gv20988000.11"/>
    <property type="gene ID" value="AET5Gv20988000"/>
</dbReference>
<sequence>DNQEEEEEANITMITETRQKTMGNGSMLKMDQRRSYGKEMRSL</sequence>
<organism evidence="2 3">
    <name type="scientific">Aegilops tauschii subsp. strangulata</name>
    <name type="common">Goatgrass</name>
    <dbReference type="NCBI Taxonomy" id="200361"/>
    <lineage>
        <taxon>Eukaryota</taxon>
        <taxon>Viridiplantae</taxon>
        <taxon>Streptophyta</taxon>
        <taxon>Embryophyta</taxon>
        <taxon>Tracheophyta</taxon>
        <taxon>Spermatophyta</taxon>
        <taxon>Magnoliopsida</taxon>
        <taxon>Liliopsida</taxon>
        <taxon>Poales</taxon>
        <taxon>Poaceae</taxon>
        <taxon>BOP clade</taxon>
        <taxon>Pooideae</taxon>
        <taxon>Triticodae</taxon>
        <taxon>Triticeae</taxon>
        <taxon>Triticinae</taxon>
        <taxon>Aegilops</taxon>
    </lineage>
</organism>
<keyword evidence="3" id="KW-1185">Reference proteome</keyword>
<accession>A0A453LZW7</accession>
<dbReference type="Gramene" id="AET5Gv20988000.11">
    <property type="protein sequence ID" value="AET5Gv20988000.11"/>
    <property type="gene ID" value="AET5Gv20988000"/>
</dbReference>
<evidence type="ECO:0000313" key="2">
    <source>
        <dbReference type="EnsemblPlants" id="AET5Gv20988000.11"/>
    </source>
</evidence>
<reference evidence="2" key="5">
    <citation type="journal article" date="2021" name="G3 (Bethesda)">
        <title>Aegilops tauschii genome assembly Aet v5.0 features greater sequence contiguity and improved annotation.</title>
        <authorList>
            <person name="Wang L."/>
            <person name="Zhu T."/>
            <person name="Rodriguez J.C."/>
            <person name="Deal K.R."/>
            <person name="Dubcovsky J."/>
            <person name="McGuire P.E."/>
            <person name="Lux T."/>
            <person name="Spannagl M."/>
            <person name="Mayer K.F.X."/>
            <person name="Baldrich P."/>
            <person name="Meyers B.C."/>
            <person name="Huo N."/>
            <person name="Gu Y.Q."/>
            <person name="Zhou H."/>
            <person name="Devos K.M."/>
            <person name="Bennetzen J.L."/>
            <person name="Unver T."/>
            <person name="Budak H."/>
            <person name="Gulick P.J."/>
            <person name="Galiba G."/>
            <person name="Kalapos B."/>
            <person name="Nelson D.R."/>
            <person name="Li P."/>
            <person name="You F.M."/>
            <person name="Luo M.C."/>
            <person name="Dvorak J."/>
        </authorList>
    </citation>
    <scope>NUCLEOTIDE SEQUENCE [LARGE SCALE GENOMIC DNA]</scope>
    <source>
        <strain evidence="2">cv. AL8/78</strain>
    </source>
</reference>
<feature type="region of interest" description="Disordered" evidence="1">
    <location>
        <begin position="20"/>
        <end position="43"/>
    </location>
</feature>
<name>A0A453LZW7_AEGTS</name>
<evidence type="ECO:0000313" key="3">
    <source>
        <dbReference type="Proteomes" id="UP000015105"/>
    </source>
</evidence>
<reference evidence="3" key="2">
    <citation type="journal article" date="2017" name="Nat. Plants">
        <title>The Aegilops tauschii genome reveals multiple impacts of transposons.</title>
        <authorList>
            <person name="Zhao G."/>
            <person name="Zou C."/>
            <person name="Li K."/>
            <person name="Wang K."/>
            <person name="Li T."/>
            <person name="Gao L."/>
            <person name="Zhang X."/>
            <person name="Wang H."/>
            <person name="Yang Z."/>
            <person name="Liu X."/>
            <person name="Jiang W."/>
            <person name="Mao L."/>
            <person name="Kong X."/>
            <person name="Jiao Y."/>
            <person name="Jia J."/>
        </authorList>
    </citation>
    <scope>NUCLEOTIDE SEQUENCE [LARGE SCALE GENOMIC DNA]</scope>
    <source>
        <strain evidence="3">cv. AL8/78</strain>
    </source>
</reference>
<dbReference type="Proteomes" id="UP000015105">
    <property type="component" value="Chromosome 5D"/>
</dbReference>
<protein>
    <submittedName>
        <fullName evidence="2">Uncharacterized protein</fullName>
    </submittedName>
</protein>
<reference evidence="2" key="3">
    <citation type="journal article" date="2017" name="Nature">
        <title>Genome sequence of the progenitor of the wheat D genome Aegilops tauschii.</title>
        <authorList>
            <person name="Luo M.C."/>
            <person name="Gu Y.Q."/>
            <person name="Puiu D."/>
            <person name="Wang H."/>
            <person name="Twardziok S.O."/>
            <person name="Deal K.R."/>
            <person name="Huo N."/>
            <person name="Zhu T."/>
            <person name="Wang L."/>
            <person name="Wang Y."/>
            <person name="McGuire P.E."/>
            <person name="Liu S."/>
            <person name="Long H."/>
            <person name="Ramasamy R.K."/>
            <person name="Rodriguez J.C."/>
            <person name="Van S.L."/>
            <person name="Yuan L."/>
            <person name="Wang Z."/>
            <person name="Xia Z."/>
            <person name="Xiao L."/>
            <person name="Anderson O.D."/>
            <person name="Ouyang S."/>
            <person name="Liang Y."/>
            <person name="Zimin A.V."/>
            <person name="Pertea G."/>
            <person name="Qi P."/>
            <person name="Bennetzen J.L."/>
            <person name="Dai X."/>
            <person name="Dawson M.W."/>
            <person name="Muller H.G."/>
            <person name="Kugler K."/>
            <person name="Rivarola-Duarte L."/>
            <person name="Spannagl M."/>
            <person name="Mayer K.F.X."/>
            <person name="Lu F.H."/>
            <person name="Bevan M.W."/>
            <person name="Leroy P."/>
            <person name="Li P."/>
            <person name="You F.M."/>
            <person name="Sun Q."/>
            <person name="Liu Z."/>
            <person name="Lyons E."/>
            <person name="Wicker T."/>
            <person name="Salzberg S.L."/>
            <person name="Devos K.M."/>
            <person name="Dvorak J."/>
        </authorList>
    </citation>
    <scope>NUCLEOTIDE SEQUENCE [LARGE SCALE GENOMIC DNA]</scope>
    <source>
        <strain evidence="2">cv. AL8/78</strain>
    </source>
</reference>